<dbReference type="OrthoDB" id="3930519at2759"/>
<feature type="compositionally biased region" description="Basic and acidic residues" evidence="1">
    <location>
        <begin position="270"/>
        <end position="314"/>
    </location>
</feature>
<dbReference type="Proteomes" id="UP000799324">
    <property type="component" value="Unassembled WGS sequence"/>
</dbReference>
<evidence type="ECO:0000256" key="1">
    <source>
        <dbReference type="SAM" id="MobiDB-lite"/>
    </source>
</evidence>
<feature type="region of interest" description="Disordered" evidence="1">
    <location>
        <begin position="214"/>
        <end position="348"/>
    </location>
</feature>
<accession>A0A6A6T3R8</accession>
<sequence>MSPAKSSNSKPSQKPGVDEKEVKHESSKAANSALEAQKKAKRLKDSAAGAGDPDERQKLMEQAMDAQIEAESFGKTAKYMRSGTFQGMAVGTGLGVAPGASLGALTGTLVGGVSSTILGGLGAGIGSAAGFMHGPFVNLGEMAGKGIKKATGINSWGWKASPEQKKVLEKMVGQVNEQDMPSEEELEQLGGDAKGESWGDSAIRLGSWMMGGGEGKGQEIAASAAKEGMGQVSKVTGSSKDDSVEQKDASKKTSTSQGGGGQKKPRKLERKQSQDQAHKQDAKPARKSAPKLEKRSNGSSKESNDKSKDQDMSSKNRQLQSDLDNERKENQALREKVTNLEQKLKEKS</sequence>
<feature type="compositionally biased region" description="Basic and acidic residues" evidence="1">
    <location>
        <begin position="239"/>
        <end position="251"/>
    </location>
</feature>
<reference evidence="2" key="1">
    <citation type="journal article" date="2020" name="Stud. Mycol.">
        <title>101 Dothideomycetes genomes: a test case for predicting lifestyles and emergence of pathogens.</title>
        <authorList>
            <person name="Haridas S."/>
            <person name="Albert R."/>
            <person name="Binder M."/>
            <person name="Bloem J."/>
            <person name="Labutti K."/>
            <person name="Salamov A."/>
            <person name="Andreopoulos B."/>
            <person name="Baker S."/>
            <person name="Barry K."/>
            <person name="Bills G."/>
            <person name="Bluhm B."/>
            <person name="Cannon C."/>
            <person name="Castanera R."/>
            <person name="Culley D."/>
            <person name="Daum C."/>
            <person name="Ezra D."/>
            <person name="Gonzalez J."/>
            <person name="Henrissat B."/>
            <person name="Kuo A."/>
            <person name="Liang C."/>
            <person name="Lipzen A."/>
            <person name="Lutzoni F."/>
            <person name="Magnuson J."/>
            <person name="Mondo S."/>
            <person name="Nolan M."/>
            <person name="Ohm R."/>
            <person name="Pangilinan J."/>
            <person name="Park H.-J."/>
            <person name="Ramirez L."/>
            <person name="Alfaro M."/>
            <person name="Sun H."/>
            <person name="Tritt A."/>
            <person name="Yoshinaga Y."/>
            <person name="Zwiers L.-H."/>
            <person name="Turgeon B."/>
            <person name="Goodwin S."/>
            <person name="Spatafora J."/>
            <person name="Crous P."/>
            <person name="Grigoriev I."/>
        </authorList>
    </citation>
    <scope>NUCLEOTIDE SEQUENCE</scope>
    <source>
        <strain evidence="2">CBS 122681</strain>
    </source>
</reference>
<feature type="region of interest" description="Disordered" evidence="1">
    <location>
        <begin position="177"/>
        <end position="196"/>
    </location>
</feature>
<gene>
    <name evidence="2" type="ORF">K491DRAFT_516630</name>
</gene>
<feature type="compositionally biased region" description="Basic and acidic residues" evidence="1">
    <location>
        <begin position="324"/>
        <end position="348"/>
    </location>
</feature>
<dbReference type="AlphaFoldDB" id="A0A6A6T3R8"/>
<keyword evidence="3" id="KW-1185">Reference proteome</keyword>
<feature type="region of interest" description="Disordered" evidence="1">
    <location>
        <begin position="1"/>
        <end position="58"/>
    </location>
</feature>
<feature type="compositionally biased region" description="Basic and acidic residues" evidence="1">
    <location>
        <begin position="16"/>
        <end position="27"/>
    </location>
</feature>
<feature type="compositionally biased region" description="Polar residues" evidence="1">
    <location>
        <begin position="1"/>
        <end position="12"/>
    </location>
</feature>
<evidence type="ECO:0000313" key="2">
    <source>
        <dbReference type="EMBL" id="KAF2653458.1"/>
    </source>
</evidence>
<protein>
    <submittedName>
        <fullName evidence="2">Uncharacterized protein</fullName>
    </submittedName>
</protein>
<name>A0A6A6T3R8_9PLEO</name>
<dbReference type="EMBL" id="MU004381">
    <property type="protein sequence ID" value="KAF2653458.1"/>
    <property type="molecule type" value="Genomic_DNA"/>
</dbReference>
<proteinExistence type="predicted"/>
<evidence type="ECO:0000313" key="3">
    <source>
        <dbReference type="Proteomes" id="UP000799324"/>
    </source>
</evidence>
<organism evidence="2 3">
    <name type="scientific">Lophiostoma macrostomum CBS 122681</name>
    <dbReference type="NCBI Taxonomy" id="1314788"/>
    <lineage>
        <taxon>Eukaryota</taxon>
        <taxon>Fungi</taxon>
        <taxon>Dikarya</taxon>
        <taxon>Ascomycota</taxon>
        <taxon>Pezizomycotina</taxon>
        <taxon>Dothideomycetes</taxon>
        <taxon>Pleosporomycetidae</taxon>
        <taxon>Pleosporales</taxon>
        <taxon>Lophiostomataceae</taxon>
        <taxon>Lophiostoma</taxon>
    </lineage>
</organism>